<protein>
    <submittedName>
        <fullName evidence="3">H-34</fullName>
    </submittedName>
</protein>
<dbReference type="GO" id="GO:0030435">
    <property type="term" value="P:sporulation resulting in formation of a cellular spore"/>
    <property type="evidence" value="ECO:0007669"/>
    <property type="project" value="InterPro"/>
</dbReference>
<evidence type="ECO:0000256" key="1">
    <source>
        <dbReference type="SAM" id="SignalP"/>
    </source>
</evidence>
<organism evidence="3 4">
    <name type="scientific">Megamonas hypermegale</name>
    <dbReference type="NCBI Taxonomy" id="158847"/>
    <lineage>
        <taxon>Bacteria</taxon>
        <taxon>Bacillati</taxon>
        <taxon>Bacillota</taxon>
        <taxon>Negativicutes</taxon>
        <taxon>Selenomonadales</taxon>
        <taxon>Selenomonadaceae</taxon>
        <taxon>Megamonas</taxon>
    </lineage>
</organism>
<proteinExistence type="predicted"/>
<dbReference type="EMBL" id="LT906446">
    <property type="protein sequence ID" value="SNU93629.1"/>
    <property type="molecule type" value="Genomic_DNA"/>
</dbReference>
<dbReference type="InterPro" id="IPR013693">
    <property type="entry name" value="SpoIID/LytB_N"/>
</dbReference>
<dbReference type="RefSeq" id="WP_027889539.1">
    <property type="nucleotide sequence ID" value="NZ_CASFMS010000047.1"/>
</dbReference>
<feature type="signal peptide" evidence="1">
    <location>
        <begin position="1"/>
        <end position="25"/>
    </location>
</feature>
<dbReference type="AlphaFoldDB" id="A0A239T825"/>
<reference evidence="3 4" key="1">
    <citation type="submission" date="2017-06" db="EMBL/GenBank/DDBJ databases">
        <authorList>
            <consortium name="Pathogen Informatics"/>
        </authorList>
    </citation>
    <scope>NUCLEOTIDE SEQUENCE [LARGE SCALE GENOMIC DNA]</scope>
    <source>
        <strain evidence="3 4">NCTC10570</strain>
    </source>
</reference>
<gene>
    <name evidence="3" type="ORF">SAMEA4364220_00040</name>
</gene>
<keyword evidence="1" id="KW-0732">Signal</keyword>
<feature type="chain" id="PRO_5011259991" evidence="1">
    <location>
        <begin position="26"/>
        <end position="400"/>
    </location>
</feature>
<dbReference type="GO" id="GO:0030288">
    <property type="term" value="C:outer membrane-bounded periplasmic space"/>
    <property type="evidence" value="ECO:0007669"/>
    <property type="project" value="TreeGrafter"/>
</dbReference>
<evidence type="ECO:0000259" key="2">
    <source>
        <dbReference type="Pfam" id="PF08486"/>
    </source>
</evidence>
<sequence length="400" mass="45030">MNKVLKLIFITFLFCFLCINSSCFAANNEEYIRVGLLQGQTSIVISAENDFVIKDVDNNKNYKFSKANNVNIHQSERKVYIDKKGRETTTLIIAVKNNEPVTVNNKRYRGSLIIQPHKAGLTVINRVSLEDYLRGVVPKEMPTDWAKEALKAQAVAARTFTLYNRADRKHTKEGFDVCATTDCQVYSGISVETTSSDNAIKATRGQILTYSNEPICSVFHAASGGFTENSEDVWKVTVPYLRAVDDSTEQSPYAEWQTQISIEDFSDTIAKQYKDIGTIKEIDVSNFPQGLKKNSKPKSIKFIGSDNKSMELTATQIRSMLGLKSNNFSLELIQDKKKITNDKKLKITSPDKTILQINGKGLGHRLGMSQWGAKALADKGQNYKQILQHYYTDVKLKTIY</sequence>
<accession>A0A239T825</accession>
<dbReference type="InterPro" id="IPR051922">
    <property type="entry name" value="Bact_Sporulation_Assoc"/>
</dbReference>
<keyword evidence="4" id="KW-1185">Reference proteome</keyword>
<dbReference type="NCBIfam" id="TIGR02669">
    <property type="entry name" value="SpoIID_LytB"/>
    <property type="match status" value="1"/>
</dbReference>
<dbReference type="GeneID" id="78506087"/>
<dbReference type="Proteomes" id="UP000215383">
    <property type="component" value="Chromosome 1"/>
</dbReference>
<dbReference type="eggNOG" id="COG2385">
    <property type="taxonomic scope" value="Bacteria"/>
</dbReference>
<evidence type="ECO:0000313" key="4">
    <source>
        <dbReference type="Proteomes" id="UP000215383"/>
    </source>
</evidence>
<dbReference type="PANTHER" id="PTHR30032">
    <property type="entry name" value="N-ACETYLMURAMOYL-L-ALANINE AMIDASE-RELATED"/>
    <property type="match status" value="1"/>
</dbReference>
<dbReference type="Pfam" id="PF08486">
    <property type="entry name" value="SpoIID"/>
    <property type="match status" value="1"/>
</dbReference>
<evidence type="ECO:0000313" key="3">
    <source>
        <dbReference type="EMBL" id="SNU93629.1"/>
    </source>
</evidence>
<dbReference type="PANTHER" id="PTHR30032:SF4">
    <property type="entry name" value="AMIDASE ENHANCER"/>
    <property type="match status" value="1"/>
</dbReference>
<dbReference type="InterPro" id="IPR013486">
    <property type="entry name" value="SpoIID/LytB"/>
</dbReference>
<name>A0A239T825_9FIRM</name>
<feature type="domain" description="Sporulation stage II protein D amidase enhancer LytB N-terminal" evidence="2">
    <location>
        <begin position="119"/>
        <end position="210"/>
    </location>
</feature>